<dbReference type="AlphaFoldDB" id="A0A8T0ILX4"/>
<sequence>MCNIMSCLPAQIDSAAMNISKLQLHVLLIKPQLMMMSSSTYKVFLNSNTRWALLLYVIRGDAREFYEESDEGFSRSGSQSARRRDSKVLNRLSVDANHA</sequence>
<organism evidence="2 3">
    <name type="scientific">Ceratodon purpureus</name>
    <name type="common">Fire moss</name>
    <name type="synonym">Dicranum purpureum</name>
    <dbReference type="NCBI Taxonomy" id="3225"/>
    <lineage>
        <taxon>Eukaryota</taxon>
        <taxon>Viridiplantae</taxon>
        <taxon>Streptophyta</taxon>
        <taxon>Embryophyta</taxon>
        <taxon>Bryophyta</taxon>
        <taxon>Bryophytina</taxon>
        <taxon>Bryopsida</taxon>
        <taxon>Dicranidae</taxon>
        <taxon>Pseudoditrichales</taxon>
        <taxon>Ditrichaceae</taxon>
        <taxon>Ceratodon</taxon>
    </lineage>
</organism>
<dbReference type="Proteomes" id="UP000822688">
    <property type="component" value="Chromosome 3"/>
</dbReference>
<feature type="region of interest" description="Disordered" evidence="1">
    <location>
        <begin position="69"/>
        <end position="99"/>
    </location>
</feature>
<comment type="caution">
    <text evidence="2">The sequence shown here is derived from an EMBL/GenBank/DDBJ whole genome shotgun (WGS) entry which is preliminary data.</text>
</comment>
<keyword evidence="3" id="KW-1185">Reference proteome</keyword>
<name>A0A8T0ILX4_CERPU</name>
<evidence type="ECO:0000313" key="2">
    <source>
        <dbReference type="EMBL" id="KAG0583947.1"/>
    </source>
</evidence>
<evidence type="ECO:0000256" key="1">
    <source>
        <dbReference type="SAM" id="MobiDB-lite"/>
    </source>
</evidence>
<reference evidence="2" key="1">
    <citation type="submission" date="2020-06" db="EMBL/GenBank/DDBJ databases">
        <title>WGS assembly of Ceratodon purpureus strain R40.</title>
        <authorList>
            <person name="Carey S.B."/>
            <person name="Jenkins J."/>
            <person name="Shu S."/>
            <person name="Lovell J.T."/>
            <person name="Sreedasyam A."/>
            <person name="Maumus F."/>
            <person name="Tiley G.P."/>
            <person name="Fernandez-Pozo N."/>
            <person name="Barry K."/>
            <person name="Chen C."/>
            <person name="Wang M."/>
            <person name="Lipzen A."/>
            <person name="Daum C."/>
            <person name="Saski C.A."/>
            <person name="Payton A.C."/>
            <person name="Mcbreen J.C."/>
            <person name="Conrad R.E."/>
            <person name="Kollar L.M."/>
            <person name="Olsson S."/>
            <person name="Huttunen S."/>
            <person name="Landis J.B."/>
            <person name="Wickett N.J."/>
            <person name="Johnson M.G."/>
            <person name="Rensing S.A."/>
            <person name="Grimwood J."/>
            <person name="Schmutz J."/>
            <person name="Mcdaniel S.F."/>
        </authorList>
    </citation>
    <scope>NUCLEOTIDE SEQUENCE</scope>
    <source>
        <strain evidence="2">R40</strain>
    </source>
</reference>
<accession>A0A8T0ILX4</accession>
<gene>
    <name evidence="2" type="ORF">KC19_3G174100</name>
</gene>
<protein>
    <submittedName>
        <fullName evidence="2">Uncharacterized protein</fullName>
    </submittedName>
</protein>
<evidence type="ECO:0000313" key="3">
    <source>
        <dbReference type="Proteomes" id="UP000822688"/>
    </source>
</evidence>
<dbReference type="EMBL" id="CM026423">
    <property type="protein sequence ID" value="KAG0583947.1"/>
    <property type="molecule type" value="Genomic_DNA"/>
</dbReference>
<proteinExistence type="predicted"/>